<organism evidence="1 2">
    <name type="scientific">Riccia fluitans</name>
    <dbReference type="NCBI Taxonomy" id="41844"/>
    <lineage>
        <taxon>Eukaryota</taxon>
        <taxon>Viridiplantae</taxon>
        <taxon>Streptophyta</taxon>
        <taxon>Embryophyta</taxon>
        <taxon>Marchantiophyta</taxon>
        <taxon>Marchantiopsida</taxon>
        <taxon>Marchantiidae</taxon>
        <taxon>Marchantiales</taxon>
        <taxon>Ricciaceae</taxon>
        <taxon>Riccia</taxon>
    </lineage>
</organism>
<accession>A0ABD1XMF2</accession>
<dbReference type="EMBL" id="JBHFFA010000008">
    <property type="protein sequence ID" value="KAL2609959.1"/>
    <property type="molecule type" value="Genomic_DNA"/>
</dbReference>
<evidence type="ECO:0000313" key="1">
    <source>
        <dbReference type="EMBL" id="KAL2609959.1"/>
    </source>
</evidence>
<comment type="caution">
    <text evidence="1">The sequence shown here is derived from an EMBL/GenBank/DDBJ whole genome shotgun (WGS) entry which is preliminary data.</text>
</comment>
<name>A0ABD1XMF2_9MARC</name>
<keyword evidence="2" id="KW-1185">Reference proteome</keyword>
<gene>
    <name evidence="1" type="ORF">R1flu_028532</name>
</gene>
<protein>
    <submittedName>
        <fullName evidence="1">Uncharacterized protein</fullName>
    </submittedName>
</protein>
<dbReference type="AlphaFoldDB" id="A0ABD1XMF2"/>
<dbReference type="Proteomes" id="UP001605036">
    <property type="component" value="Unassembled WGS sequence"/>
</dbReference>
<reference evidence="1 2" key="1">
    <citation type="submission" date="2024-09" db="EMBL/GenBank/DDBJ databases">
        <title>Chromosome-scale assembly of Riccia fluitans.</title>
        <authorList>
            <person name="Paukszto L."/>
            <person name="Sawicki J."/>
            <person name="Karawczyk K."/>
            <person name="Piernik-Szablinska J."/>
            <person name="Szczecinska M."/>
            <person name="Mazdziarz M."/>
        </authorList>
    </citation>
    <scope>NUCLEOTIDE SEQUENCE [LARGE SCALE GENOMIC DNA]</scope>
    <source>
        <strain evidence="1">Rf_01</strain>
        <tissue evidence="1">Aerial parts of the thallus</tissue>
    </source>
</reference>
<proteinExistence type="predicted"/>
<evidence type="ECO:0000313" key="2">
    <source>
        <dbReference type="Proteomes" id="UP001605036"/>
    </source>
</evidence>
<sequence>MRVFQGNKVNPMEVWNFLSSRLRKGLLLFSAKELNFGARLVVLSFLLQVLLPSSLAMVKFSMLDLAKLNGLLSVFLWGTNECGKAKTTLVVWRRLAVPKDLGGAGLWSFQTIQQGLLMKNLFGARVDPSSIW</sequence>